<comment type="caution">
    <text evidence="2">The sequence shown here is derived from an EMBL/GenBank/DDBJ whole genome shotgun (WGS) entry which is preliminary data.</text>
</comment>
<gene>
    <name evidence="2" type="ORF">GMARGA_LOCUS42982</name>
</gene>
<name>A0ABN7XFV6_GIGMA</name>
<feature type="domain" description="Pelota N-terminal" evidence="1">
    <location>
        <begin position="3"/>
        <end position="51"/>
    </location>
</feature>
<organism evidence="2 3">
    <name type="scientific">Gigaspora margarita</name>
    <dbReference type="NCBI Taxonomy" id="4874"/>
    <lineage>
        <taxon>Eukaryota</taxon>
        <taxon>Fungi</taxon>
        <taxon>Fungi incertae sedis</taxon>
        <taxon>Mucoromycota</taxon>
        <taxon>Glomeromycotina</taxon>
        <taxon>Glomeromycetes</taxon>
        <taxon>Diversisporales</taxon>
        <taxon>Gigasporaceae</taxon>
        <taxon>Gigaspora</taxon>
    </lineage>
</organism>
<evidence type="ECO:0000259" key="1">
    <source>
        <dbReference type="Pfam" id="PF26356"/>
    </source>
</evidence>
<dbReference type="SUPFAM" id="SSF159065">
    <property type="entry name" value="Dom34/Pelota N-terminal domain-like"/>
    <property type="match status" value="1"/>
</dbReference>
<feature type="non-terminal residue" evidence="2">
    <location>
        <position position="51"/>
    </location>
</feature>
<dbReference type="InterPro" id="IPR058547">
    <property type="entry name" value="Pelota_N"/>
</dbReference>
<proteinExistence type="predicted"/>
<protein>
    <submittedName>
        <fullName evidence="2">37905_t:CDS:1</fullName>
    </submittedName>
</protein>
<reference evidence="2 3" key="1">
    <citation type="submission" date="2021-06" db="EMBL/GenBank/DDBJ databases">
        <authorList>
            <person name="Kallberg Y."/>
            <person name="Tangrot J."/>
            <person name="Rosling A."/>
        </authorList>
    </citation>
    <scope>NUCLEOTIDE SEQUENCE [LARGE SCALE GENOMIC DNA]</scope>
    <source>
        <strain evidence="2 3">120-4 pot B 10/14</strain>
    </source>
</reference>
<evidence type="ECO:0000313" key="2">
    <source>
        <dbReference type="EMBL" id="CAG8854161.1"/>
    </source>
</evidence>
<accession>A0ABN7XFV6</accession>
<evidence type="ECO:0000313" key="3">
    <source>
        <dbReference type="Proteomes" id="UP000789901"/>
    </source>
</evidence>
<dbReference type="Gene3D" id="2.30.30.870">
    <property type="entry name" value="Pelota, domain A"/>
    <property type="match status" value="1"/>
</dbReference>
<sequence>MCVQNESSTGSVELRQIRLTLTITVDNINFDSQEGLLRIKERNFAKNKYVK</sequence>
<dbReference type="InterPro" id="IPR038069">
    <property type="entry name" value="Pelota/DOM34_N"/>
</dbReference>
<keyword evidence="3" id="KW-1185">Reference proteome</keyword>
<dbReference type="Proteomes" id="UP000789901">
    <property type="component" value="Unassembled WGS sequence"/>
</dbReference>
<dbReference type="EMBL" id="CAJVQB010134147">
    <property type="protein sequence ID" value="CAG8854161.1"/>
    <property type="molecule type" value="Genomic_DNA"/>
</dbReference>
<dbReference type="Pfam" id="PF26356">
    <property type="entry name" value="Pelota_N"/>
    <property type="match status" value="1"/>
</dbReference>